<evidence type="ECO:0000256" key="1">
    <source>
        <dbReference type="ARBA" id="ARBA00010688"/>
    </source>
</evidence>
<dbReference type="InterPro" id="IPR011611">
    <property type="entry name" value="PfkB_dom"/>
</dbReference>
<accession>C8XJX3</accession>
<dbReference type="PRINTS" id="PR00990">
    <property type="entry name" value="RIBOKINASE"/>
</dbReference>
<dbReference type="InterPro" id="IPR029056">
    <property type="entry name" value="Ribokinase-like"/>
</dbReference>
<dbReference type="GO" id="GO:0006000">
    <property type="term" value="P:fructose metabolic process"/>
    <property type="evidence" value="ECO:0007669"/>
    <property type="project" value="UniProtKB-ARBA"/>
</dbReference>
<gene>
    <name evidence="8" type="ordered locus">Namu_0223</name>
</gene>
<dbReference type="Proteomes" id="UP000002218">
    <property type="component" value="Chromosome"/>
</dbReference>
<dbReference type="GO" id="GO:0005524">
    <property type="term" value="F:ATP binding"/>
    <property type="evidence" value="ECO:0007669"/>
    <property type="project" value="UniProtKB-KW"/>
</dbReference>
<evidence type="ECO:0000259" key="7">
    <source>
        <dbReference type="Pfam" id="PF00294"/>
    </source>
</evidence>
<keyword evidence="4 6" id="KW-0418">Kinase</keyword>
<comment type="similarity">
    <text evidence="1 6">Belongs to the carbohydrate kinase PfkB family.</text>
</comment>
<dbReference type="OrthoDB" id="9795789at2"/>
<dbReference type="Gene3D" id="3.40.1190.20">
    <property type="match status" value="1"/>
</dbReference>
<dbReference type="CDD" id="cd01167">
    <property type="entry name" value="bac_FRK"/>
    <property type="match status" value="1"/>
</dbReference>
<keyword evidence="2 6" id="KW-0808">Transferase</keyword>
<dbReference type="EMBL" id="CP001737">
    <property type="protein sequence ID" value="ACV76656.1"/>
    <property type="molecule type" value="Genomic_DNA"/>
</dbReference>
<evidence type="ECO:0000256" key="6">
    <source>
        <dbReference type="RuleBase" id="RU003704"/>
    </source>
</evidence>
<name>C8XJX3_NAKMY</name>
<dbReference type="AlphaFoldDB" id="C8XJX3"/>
<dbReference type="InterPro" id="IPR002173">
    <property type="entry name" value="Carboh/pur_kinase_PfkB_CS"/>
</dbReference>
<dbReference type="PANTHER" id="PTHR43085">
    <property type="entry name" value="HEXOKINASE FAMILY MEMBER"/>
    <property type="match status" value="1"/>
</dbReference>
<evidence type="ECO:0000256" key="2">
    <source>
        <dbReference type="ARBA" id="ARBA00022679"/>
    </source>
</evidence>
<dbReference type="eggNOG" id="COG0524">
    <property type="taxonomic scope" value="Bacteria"/>
</dbReference>
<dbReference type="GO" id="GO:0008865">
    <property type="term" value="F:fructokinase activity"/>
    <property type="evidence" value="ECO:0007669"/>
    <property type="project" value="UniProtKB-ARBA"/>
</dbReference>
<dbReference type="HOGENOM" id="CLU_027634_6_2_11"/>
<feature type="domain" description="Carbohydrate kinase PfkB" evidence="7">
    <location>
        <begin position="2"/>
        <end position="311"/>
    </location>
</feature>
<dbReference type="InParanoid" id="C8XJX3"/>
<dbReference type="SUPFAM" id="SSF53613">
    <property type="entry name" value="Ribokinase-like"/>
    <property type="match status" value="1"/>
</dbReference>
<dbReference type="RefSeq" id="WP_012814131.1">
    <property type="nucleotide sequence ID" value="NC_013235.1"/>
</dbReference>
<dbReference type="InterPro" id="IPR050306">
    <property type="entry name" value="PfkB_Carbo_kinase"/>
</dbReference>
<sequence>MPTIAVVGEVVADAVLPPDGISAGVAHLTVHPGGGPANTAVALSRLGSTARFAARISGGALGALCRAKLEESLVDLSASESASEPATLAIARLDATGAASYEFYTDGTADWAWTDASLARLIDGPFTTHPAPVAVHTGSLALALQPSGQVIENLLARARPQMTVSVDPNLRPLLVPVTSYRLWIDRWASLADIVRLSEDDLDLLWPGWTPEQAALHLHACGVPLAVVSLGGDGAFASLRGEQLRVPIAPTTLVDTVGAGDSFHGGLLHHLAEAGQLGGRLDTLTVDGLRDALTFASRVSAINCSRAGANPPWARELA</sequence>
<evidence type="ECO:0000256" key="3">
    <source>
        <dbReference type="ARBA" id="ARBA00022741"/>
    </source>
</evidence>
<evidence type="ECO:0000256" key="5">
    <source>
        <dbReference type="ARBA" id="ARBA00022840"/>
    </source>
</evidence>
<proteinExistence type="inferred from homology"/>
<dbReference type="InterPro" id="IPR002139">
    <property type="entry name" value="Ribo/fructo_kinase"/>
</dbReference>
<reference evidence="9" key="1">
    <citation type="submission" date="2009-09" db="EMBL/GenBank/DDBJ databases">
        <title>The complete genome of Nakamurella multipartita DSM 44233.</title>
        <authorList>
            <consortium name="US DOE Joint Genome Institute (JGI-PGF)"/>
            <person name="Lucas S."/>
            <person name="Copeland A."/>
            <person name="Lapidus A."/>
            <person name="Glavina del Rio T."/>
            <person name="Dalin E."/>
            <person name="Tice H."/>
            <person name="Bruce D."/>
            <person name="Goodwin L."/>
            <person name="Pitluck S."/>
            <person name="Kyrpides N."/>
            <person name="Mavromatis K."/>
            <person name="Ivanova N."/>
            <person name="Ovchinnikova G."/>
            <person name="Sims D."/>
            <person name="Meincke L."/>
            <person name="Brettin T."/>
            <person name="Detter J.C."/>
            <person name="Han C."/>
            <person name="Larimer F."/>
            <person name="Land M."/>
            <person name="Hauser L."/>
            <person name="Markowitz V."/>
            <person name="Cheng J.-F."/>
            <person name="Hugenholtz P."/>
            <person name="Woyke T."/>
            <person name="Wu D."/>
            <person name="Klenk H.-P."/>
            <person name="Eisen J.A."/>
        </authorList>
    </citation>
    <scope>NUCLEOTIDE SEQUENCE [LARGE SCALE GENOMIC DNA]</scope>
    <source>
        <strain evidence="9">ATCC 700099 / DSM 44233 / CIP 104796 / JCM 9543 / NBRC 105858 / Y-104</strain>
    </source>
</reference>
<keyword evidence="5" id="KW-0067">ATP-binding</keyword>
<protein>
    <submittedName>
        <fullName evidence="8">PfkB domain protein</fullName>
    </submittedName>
</protein>
<dbReference type="STRING" id="479431.Namu_0223"/>
<dbReference type="Pfam" id="PF00294">
    <property type="entry name" value="PfkB"/>
    <property type="match status" value="1"/>
</dbReference>
<evidence type="ECO:0000256" key="4">
    <source>
        <dbReference type="ARBA" id="ARBA00022777"/>
    </source>
</evidence>
<evidence type="ECO:0000313" key="8">
    <source>
        <dbReference type="EMBL" id="ACV76656.1"/>
    </source>
</evidence>
<keyword evidence="3" id="KW-0547">Nucleotide-binding</keyword>
<reference evidence="8 9" key="2">
    <citation type="journal article" date="2010" name="Stand. Genomic Sci.">
        <title>Complete genome sequence of Nakamurella multipartita type strain (Y-104).</title>
        <authorList>
            <person name="Tice H."/>
            <person name="Mayilraj S."/>
            <person name="Sims D."/>
            <person name="Lapidus A."/>
            <person name="Nolan M."/>
            <person name="Lucas S."/>
            <person name="Glavina Del Rio T."/>
            <person name="Copeland A."/>
            <person name="Cheng J.F."/>
            <person name="Meincke L."/>
            <person name="Bruce D."/>
            <person name="Goodwin L."/>
            <person name="Pitluck S."/>
            <person name="Ivanova N."/>
            <person name="Mavromatis K."/>
            <person name="Ovchinnikova G."/>
            <person name="Pati A."/>
            <person name="Chen A."/>
            <person name="Palaniappan K."/>
            <person name="Land M."/>
            <person name="Hauser L."/>
            <person name="Chang Y.J."/>
            <person name="Jeffries C.D."/>
            <person name="Detter J.C."/>
            <person name="Brettin T."/>
            <person name="Rohde M."/>
            <person name="Goker M."/>
            <person name="Bristow J."/>
            <person name="Eisen J.A."/>
            <person name="Markowitz V."/>
            <person name="Hugenholtz P."/>
            <person name="Kyrpides N.C."/>
            <person name="Klenk H.P."/>
            <person name="Chen F."/>
        </authorList>
    </citation>
    <scope>NUCLEOTIDE SEQUENCE [LARGE SCALE GENOMIC DNA]</scope>
    <source>
        <strain evidence="9">ATCC 700099 / DSM 44233 / CIP 104796 / JCM 9543 / NBRC 105858 / Y-104</strain>
    </source>
</reference>
<organism evidence="8 9">
    <name type="scientific">Nakamurella multipartita (strain ATCC 700099 / DSM 44233 / CIP 104796 / JCM 9543 / NBRC 105858 / Y-104)</name>
    <name type="common">Microsphaera multipartita</name>
    <dbReference type="NCBI Taxonomy" id="479431"/>
    <lineage>
        <taxon>Bacteria</taxon>
        <taxon>Bacillati</taxon>
        <taxon>Actinomycetota</taxon>
        <taxon>Actinomycetes</taxon>
        <taxon>Nakamurellales</taxon>
        <taxon>Nakamurellaceae</taxon>
        <taxon>Nakamurella</taxon>
    </lineage>
</organism>
<dbReference type="PANTHER" id="PTHR43085:SF1">
    <property type="entry name" value="PSEUDOURIDINE KINASE-RELATED"/>
    <property type="match status" value="1"/>
</dbReference>
<keyword evidence="9" id="KW-1185">Reference proteome</keyword>
<dbReference type="PROSITE" id="PS00584">
    <property type="entry name" value="PFKB_KINASES_2"/>
    <property type="match status" value="1"/>
</dbReference>
<dbReference type="KEGG" id="nml:Namu_0223"/>
<evidence type="ECO:0000313" key="9">
    <source>
        <dbReference type="Proteomes" id="UP000002218"/>
    </source>
</evidence>